<dbReference type="NCBIfam" id="TIGR00118">
    <property type="entry name" value="acolac_lg"/>
    <property type="match status" value="1"/>
</dbReference>
<dbReference type="EC" id="2.2.1.6" evidence="4 11"/>
<evidence type="ECO:0000259" key="13">
    <source>
        <dbReference type="Pfam" id="PF02775"/>
    </source>
</evidence>
<dbReference type="GO" id="GO:0030976">
    <property type="term" value="F:thiamine pyrophosphate binding"/>
    <property type="evidence" value="ECO:0007669"/>
    <property type="project" value="UniProtKB-UniRule"/>
</dbReference>
<dbReference type="GO" id="GO:0050660">
    <property type="term" value="F:flavin adenine dinucleotide binding"/>
    <property type="evidence" value="ECO:0007669"/>
    <property type="project" value="InterPro"/>
</dbReference>
<comment type="cofactor">
    <cofactor evidence="11">
        <name>Mg(2+)</name>
        <dbReference type="ChEBI" id="CHEBI:18420"/>
    </cofactor>
    <text evidence="11">Binds 1 Mg(2+) ion per subunit.</text>
</comment>
<dbReference type="SUPFAM" id="SSF52518">
    <property type="entry name" value="Thiamin diphosphate-binding fold (THDP-binding)"/>
    <property type="match status" value="2"/>
</dbReference>
<dbReference type="Gene3D" id="3.40.50.970">
    <property type="match status" value="2"/>
</dbReference>
<evidence type="ECO:0000259" key="14">
    <source>
        <dbReference type="Pfam" id="PF02776"/>
    </source>
</evidence>
<dbReference type="UniPathway" id="UPA00049">
    <property type="reaction ID" value="UER00059"/>
</dbReference>
<gene>
    <name evidence="15" type="ORF">EDB95_5176</name>
</gene>
<evidence type="ECO:0000313" key="15">
    <source>
        <dbReference type="EMBL" id="TDW97329.1"/>
    </source>
</evidence>
<dbReference type="InterPro" id="IPR012000">
    <property type="entry name" value="Thiamin_PyroP_enz_cen_dom"/>
</dbReference>
<evidence type="ECO:0000256" key="4">
    <source>
        <dbReference type="ARBA" id="ARBA00013145"/>
    </source>
</evidence>
<dbReference type="FunFam" id="3.40.50.970:FF:000007">
    <property type="entry name" value="Acetolactate synthase"/>
    <property type="match status" value="1"/>
</dbReference>
<evidence type="ECO:0000256" key="1">
    <source>
        <dbReference type="ARBA" id="ARBA00004974"/>
    </source>
</evidence>
<dbReference type="GO" id="GO:0000287">
    <property type="term" value="F:magnesium ion binding"/>
    <property type="evidence" value="ECO:0007669"/>
    <property type="project" value="UniProtKB-UniRule"/>
</dbReference>
<dbReference type="Pfam" id="PF02776">
    <property type="entry name" value="TPP_enzyme_N"/>
    <property type="match status" value="1"/>
</dbReference>
<dbReference type="Proteomes" id="UP000294498">
    <property type="component" value="Unassembled WGS sequence"/>
</dbReference>
<comment type="pathway">
    <text evidence="2 11">Amino-acid biosynthesis; L-valine biosynthesis; L-valine from pyruvate: step 1/4.</text>
</comment>
<evidence type="ECO:0000256" key="2">
    <source>
        <dbReference type="ARBA" id="ARBA00005025"/>
    </source>
</evidence>
<proteinExistence type="inferred from homology"/>
<dbReference type="CDD" id="cd02015">
    <property type="entry name" value="TPP_AHAS"/>
    <property type="match status" value="1"/>
</dbReference>
<dbReference type="RefSeq" id="WP_133999377.1">
    <property type="nucleotide sequence ID" value="NZ_SODV01000002.1"/>
</dbReference>
<keyword evidence="9 11" id="KW-0786">Thiamine pyrophosphate</keyword>
<keyword evidence="7 11" id="KW-0479">Metal-binding</keyword>
<comment type="pathway">
    <text evidence="1 11">Amino-acid biosynthesis; L-isoleucine biosynthesis; L-isoleucine from 2-oxobutanoate: step 1/4.</text>
</comment>
<dbReference type="InterPro" id="IPR012846">
    <property type="entry name" value="Acetolactate_synth_lsu"/>
</dbReference>
<dbReference type="InterPro" id="IPR029035">
    <property type="entry name" value="DHS-like_NAD/FAD-binding_dom"/>
</dbReference>
<comment type="similarity">
    <text evidence="3 11">Belongs to the TPP enzyme family.</text>
</comment>
<dbReference type="InterPro" id="IPR011766">
    <property type="entry name" value="TPP_enzyme_TPP-bd"/>
</dbReference>
<reference evidence="15 16" key="1">
    <citation type="submission" date="2019-03" db="EMBL/GenBank/DDBJ databases">
        <title>Genomic Encyclopedia of Type Strains, Phase IV (KMG-IV): sequencing the most valuable type-strain genomes for metagenomic binning, comparative biology and taxonomic classification.</title>
        <authorList>
            <person name="Goeker M."/>
        </authorList>
    </citation>
    <scope>NUCLEOTIDE SEQUENCE [LARGE SCALE GENOMIC DNA]</scope>
    <source>
        <strain evidence="15 16">DSM 100059</strain>
    </source>
</reference>
<keyword evidence="8 11" id="KW-0460">Magnesium</keyword>
<dbReference type="Gene3D" id="3.40.50.1220">
    <property type="entry name" value="TPP-binding domain"/>
    <property type="match status" value="1"/>
</dbReference>
<dbReference type="AlphaFoldDB" id="A0A4R8DHW6"/>
<dbReference type="InterPro" id="IPR039368">
    <property type="entry name" value="AHAS_TPP"/>
</dbReference>
<keyword evidence="16" id="KW-1185">Reference proteome</keyword>
<dbReference type="InterPro" id="IPR045229">
    <property type="entry name" value="TPP_enz"/>
</dbReference>
<dbReference type="InterPro" id="IPR012001">
    <property type="entry name" value="Thiamin_PyroP_enz_TPP-bd_dom"/>
</dbReference>
<evidence type="ECO:0000256" key="7">
    <source>
        <dbReference type="ARBA" id="ARBA00022723"/>
    </source>
</evidence>
<keyword evidence="10 11" id="KW-0100">Branched-chain amino acid biosynthesis</keyword>
<comment type="caution">
    <text evidence="15">The sequence shown here is derived from an EMBL/GenBank/DDBJ whole genome shotgun (WGS) entry which is preliminary data.</text>
</comment>
<keyword evidence="6 11" id="KW-0808">Transferase</keyword>
<keyword evidence="5 11" id="KW-0028">Amino-acid biosynthesis</keyword>
<dbReference type="PANTHER" id="PTHR18968:SF13">
    <property type="entry name" value="ACETOLACTATE SYNTHASE CATALYTIC SUBUNIT, MITOCHONDRIAL"/>
    <property type="match status" value="1"/>
</dbReference>
<sequence length="620" mass="65865">METAKITKTQAQGAAAQTAGAQGAAAGATPQAAATGAASGAAATSAAAAGAAPAAQPTTTLTGSQAVLEALLAEGVRTIFGYPGGAIMPIYDALYDYQDKLEHILVRHEQGGIHAAQGFARTSGQVGVVFATSGPGATNLVTGLADAMIDSTPLVAITGQVFASLLGTDAFQETDVINITTPATKWNYQVTDATEIPAALAKAFYIARTGRPGPVLIDITKNAQQQKFDYAGYVPCQHVRSYRPKPIVRKEYVEQAAKLINGAKKPFVLFGQGVILGHAEAEFKAFIEKGGLPAAWTVLGLSALPTDHPLNVGMLGMHGNYAPNVLTNECDVLIAVGMRFDDRVTGRLDKYAKQAQVVHLDIDPAEIDKNVKTTVPVWGDCKETLPLLTALLEKKTHSEWMGKFKELGKKEVEAVIHNELNPTTEQMTMGEVIKILNELTGGDAVIVTDVGQHQMVACRYAHFNKTMSNVTSGGLGTMGFGLPAAIGAKYGAPDRTVVAIIGDGGFQMTLQELGTIMQFGAEVKILILNNQFLGMVRQWQQLFNDKRYSFVNITSPDYVALAKAYSIEGASINVRAQLKGALKTMLDHKGSYLLEVMVGKENNVFPMVPQGCSVAEIRLS</sequence>
<dbReference type="GO" id="GO:0009099">
    <property type="term" value="P:L-valine biosynthetic process"/>
    <property type="evidence" value="ECO:0007669"/>
    <property type="project" value="UniProtKB-UniPathway"/>
</dbReference>
<dbReference type="Pfam" id="PF00205">
    <property type="entry name" value="TPP_enzyme_M"/>
    <property type="match status" value="1"/>
</dbReference>
<protein>
    <recommendedName>
        <fullName evidence="4 11">Acetolactate synthase</fullName>
        <ecNumber evidence="4 11">2.2.1.6</ecNumber>
    </recommendedName>
</protein>
<accession>A0A4R8DHW6</accession>
<dbReference type="GO" id="GO:0003984">
    <property type="term" value="F:acetolactate synthase activity"/>
    <property type="evidence" value="ECO:0007669"/>
    <property type="project" value="UniProtKB-EC"/>
</dbReference>
<name>A0A4R8DHW6_9BACT</name>
<evidence type="ECO:0000256" key="3">
    <source>
        <dbReference type="ARBA" id="ARBA00007812"/>
    </source>
</evidence>
<evidence type="ECO:0000256" key="11">
    <source>
        <dbReference type="RuleBase" id="RU003591"/>
    </source>
</evidence>
<dbReference type="SUPFAM" id="SSF52467">
    <property type="entry name" value="DHS-like NAD/FAD-binding domain"/>
    <property type="match status" value="1"/>
</dbReference>
<evidence type="ECO:0000313" key="16">
    <source>
        <dbReference type="Proteomes" id="UP000294498"/>
    </source>
</evidence>
<evidence type="ECO:0000256" key="6">
    <source>
        <dbReference type="ARBA" id="ARBA00022679"/>
    </source>
</evidence>
<dbReference type="UniPathway" id="UPA00047">
    <property type="reaction ID" value="UER00055"/>
</dbReference>
<dbReference type="GO" id="GO:0005948">
    <property type="term" value="C:acetolactate synthase complex"/>
    <property type="evidence" value="ECO:0007669"/>
    <property type="project" value="TreeGrafter"/>
</dbReference>
<evidence type="ECO:0000256" key="5">
    <source>
        <dbReference type="ARBA" id="ARBA00022605"/>
    </source>
</evidence>
<dbReference type="InterPro" id="IPR029061">
    <property type="entry name" value="THDP-binding"/>
</dbReference>
<dbReference type="GO" id="GO:0009097">
    <property type="term" value="P:isoleucine biosynthetic process"/>
    <property type="evidence" value="ECO:0007669"/>
    <property type="project" value="UniProtKB-UniPathway"/>
</dbReference>
<comment type="catalytic activity">
    <reaction evidence="11">
        <text>2 pyruvate + H(+) = (2S)-2-acetolactate + CO2</text>
        <dbReference type="Rhea" id="RHEA:25249"/>
        <dbReference type="ChEBI" id="CHEBI:15361"/>
        <dbReference type="ChEBI" id="CHEBI:15378"/>
        <dbReference type="ChEBI" id="CHEBI:16526"/>
        <dbReference type="ChEBI" id="CHEBI:58476"/>
        <dbReference type="EC" id="2.2.1.6"/>
    </reaction>
</comment>
<dbReference type="EMBL" id="SODV01000002">
    <property type="protein sequence ID" value="TDW97329.1"/>
    <property type="molecule type" value="Genomic_DNA"/>
</dbReference>
<dbReference type="PANTHER" id="PTHR18968">
    <property type="entry name" value="THIAMINE PYROPHOSPHATE ENZYMES"/>
    <property type="match status" value="1"/>
</dbReference>
<dbReference type="OrthoDB" id="4494979at2"/>
<dbReference type="InterPro" id="IPR000399">
    <property type="entry name" value="TPP-bd_CS"/>
</dbReference>
<comment type="cofactor">
    <cofactor evidence="11">
        <name>thiamine diphosphate</name>
        <dbReference type="ChEBI" id="CHEBI:58937"/>
    </cofactor>
    <text evidence="11">Binds 1 thiamine pyrophosphate per subunit.</text>
</comment>
<organism evidence="15 16">
    <name type="scientific">Dinghuibacter silviterrae</name>
    <dbReference type="NCBI Taxonomy" id="1539049"/>
    <lineage>
        <taxon>Bacteria</taxon>
        <taxon>Pseudomonadati</taxon>
        <taxon>Bacteroidota</taxon>
        <taxon>Chitinophagia</taxon>
        <taxon>Chitinophagales</taxon>
        <taxon>Chitinophagaceae</taxon>
        <taxon>Dinghuibacter</taxon>
    </lineage>
</organism>
<feature type="domain" description="Thiamine pyrophosphate enzyme central" evidence="12">
    <location>
        <begin position="253"/>
        <end position="386"/>
    </location>
</feature>
<evidence type="ECO:0000256" key="10">
    <source>
        <dbReference type="ARBA" id="ARBA00023304"/>
    </source>
</evidence>
<dbReference type="PROSITE" id="PS00187">
    <property type="entry name" value="TPP_ENZYMES"/>
    <property type="match status" value="1"/>
</dbReference>
<dbReference type="CDD" id="cd07035">
    <property type="entry name" value="TPP_PYR_POX_like"/>
    <property type="match status" value="1"/>
</dbReference>
<evidence type="ECO:0000256" key="9">
    <source>
        <dbReference type="ARBA" id="ARBA00023052"/>
    </source>
</evidence>
<feature type="domain" description="Thiamine pyrophosphate enzyme TPP-binding" evidence="13">
    <location>
        <begin position="449"/>
        <end position="596"/>
    </location>
</feature>
<evidence type="ECO:0000259" key="12">
    <source>
        <dbReference type="Pfam" id="PF00205"/>
    </source>
</evidence>
<feature type="domain" description="Thiamine pyrophosphate enzyme N-terminal TPP-binding" evidence="14">
    <location>
        <begin position="62"/>
        <end position="177"/>
    </location>
</feature>
<dbReference type="Pfam" id="PF02775">
    <property type="entry name" value="TPP_enzyme_C"/>
    <property type="match status" value="1"/>
</dbReference>
<dbReference type="FunFam" id="3.40.50.1220:FF:000008">
    <property type="entry name" value="Acetolactate synthase"/>
    <property type="match status" value="1"/>
</dbReference>
<evidence type="ECO:0000256" key="8">
    <source>
        <dbReference type="ARBA" id="ARBA00022842"/>
    </source>
</evidence>